<gene>
    <name evidence="9" type="ORF">MIMGU_mgv1a019392mg</name>
</gene>
<evidence type="ECO:0000256" key="5">
    <source>
        <dbReference type="ARBA" id="ARBA00049360"/>
    </source>
</evidence>
<dbReference type="InterPro" id="IPR003960">
    <property type="entry name" value="ATPase_AAA_CS"/>
</dbReference>
<dbReference type="PANTHER" id="PTHR23070">
    <property type="entry name" value="BCS1 AAA-TYPE ATPASE"/>
    <property type="match status" value="1"/>
</dbReference>
<dbReference type="EMBL" id="KI631018">
    <property type="protein sequence ID" value="EYU31184.1"/>
    <property type="molecule type" value="Genomic_DNA"/>
</dbReference>
<accession>A0A022QUB4</accession>
<keyword evidence="3" id="KW-0378">Hydrolase</keyword>
<protein>
    <recommendedName>
        <fullName evidence="8">AAA+ ATPase domain-containing protein</fullName>
    </recommendedName>
</protein>
<comment type="cofactor">
    <cofactor evidence="1">
        <name>Mg(2+)</name>
        <dbReference type="ChEBI" id="CHEBI:18420"/>
    </cofactor>
</comment>
<dbReference type="InterPro" id="IPR050747">
    <property type="entry name" value="Mitochondrial_chaperone_BCS1"/>
</dbReference>
<evidence type="ECO:0000256" key="4">
    <source>
        <dbReference type="ARBA" id="ARBA00022842"/>
    </source>
</evidence>
<evidence type="ECO:0000256" key="7">
    <source>
        <dbReference type="SAM" id="Phobius"/>
    </source>
</evidence>
<sequence length="525" mass="59898">MAVSFSGIPPTSSIFAAYASVSAFIMLLQAMFHQLVPRQLQHYLLNKFHHLCKRRRRSYATIVVEERNRISTNEVYSAAETYLCTKIRPNIDRLKISKCHRDAAVSITFAQSERIFDRFEDVDLEWIFVSEDNSSNNNTSKNASKVFDENTNTVFVESNKRYFELRFDGKHKDKVLDSYFPFLLKSAESIEDEKRVIKLHTLASTSAYGSMYVWDSINLEHPSTFETLAMEPSQKKAIIEDLDRFVRRKEFYRKVGKAWKRGYLLYGPPGTGKSSLIAAMANYLKFDVYDLELTNIKRDSDLRKLLLRTANRSILVIEDIDCTVALPSRKGPTGGPNSHGHSQHPQNQFTLSGLLNFIDGLWSSCGDERIIVFTTNNKDKLDPALLRPGRMDMHIHMSYLTPEAFKLLAATYLTVDLHQDQRLSEIEDLIKILKITPAEVAEELMKSDDVDTLLDGVLDFLKRKYENALVNDKEVDNDEDGDEEDRKVISKGTDGGVFSTCAKCAKRRTRRGLMESGRSCGMVTM</sequence>
<dbReference type="InterPro" id="IPR025753">
    <property type="entry name" value="AAA_N_dom"/>
</dbReference>
<evidence type="ECO:0000313" key="10">
    <source>
        <dbReference type="Proteomes" id="UP000030748"/>
    </source>
</evidence>
<keyword evidence="6" id="KW-0067">ATP-binding</keyword>
<dbReference type="OMA" id="KINQFWD"/>
<dbReference type="Pfam" id="PF25568">
    <property type="entry name" value="AAA_lid_At3g28540"/>
    <property type="match status" value="1"/>
</dbReference>
<dbReference type="SUPFAM" id="SSF52540">
    <property type="entry name" value="P-loop containing nucleoside triphosphate hydrolases"/>
    <property type="match status" value="1"/>
</dbReference>
<evidence type="ECO:0000256" key="3">
    <source>
        <dbReference type="ARBA" id="ARBA00022801"/>
    </source>
</evidence>
<dbReference type="InterPro" id="IPR003959">
    <property type="entry name" value="ATPase_AAA_core"/>
</dbReference>
<keyword evidence="4" id="KW-0460">Magnesium</keyword>
<evidence type="ECO:0000256" key="2">
    <source>
        <dbReference type="ARBA" id="ARBA00007448"/>
    </source>
</evidence>
<dbReference type="AlphaFoldDB" id="A0A022QUB4"/>
<dbReference type="InterPro" id="IPR003593">
    <property type="entry name" value="AAA+_ATPase"/>
</dbReference>
<dbReference type="CDD" id="cd19510">
    <property type="entry name" value="RecA-like_BCS1"/>
    <property type="match status" value="1"/>
</dbReference>
<organism evidence="9 10">
    <name type="scientific">Erythranthe guttata</name>
    <name type="common">Yellow monkey flower</name>
    <name type="synonym">Mimulus guttatus</name>
    <dbReference type="NCBI Taxonomy" id="4155"/>
    <lineage>
        <taxon>Eukaryota</taxon>
        <taxon>Viridiplantae</taxon>
        <taxon>Streptophyta</taxon>
        <taxon>Embryophyta</taxon>
        <taxon>Tracheophyta</taxon>
        <taxon>Spermatophyta</taxon>
        <taxon>Magnoliopsida</taxon>
        <taxon>eudicotyledons</taxon>
        <taxon>Gunneridae</taxon>
        <taxon>Pentapetalae</taxon>
        <taxon>asterids</taxon>
        <taxon>lamiids</taxon>
        <taxon>Lamiales</taxon>
        <taxon>Phrymaceae</taxon>
        <taxon>Erythranthe</taxon>
    </lineage>
</organism>
<comment type="catalytic activity">
    <reaction evidence="5">
        <text>ATP + H2O = ADP + phosphate + H(+)</text>
        <dbReference type="Rhea" id="RHEA:13065"/>
        <dbReference type="ChEBI" id="CHEBI:15377"/>
        <dbReference type="ChEBI" id="CHEBI:15378"/>
        <dbReference type="ChEBI" id="CHEBI:30616"/>
        <dbReference type="ChEBI" id="CHEBI:43474"/>
        <dbReference type="ChEBI" id="CHEBI:456216"/>
    </reaction>
</comment>
<dbReference type="KEGG" id="egt:105965275"/>
<keyword evidence="10" id="KW-1185">Reference proteome</keyword>
<dbReference type="GO" id="GO:0006950">
    <property type="term" value="P:response to stress"/>
    <property type="evidence" value="ECO:0007669"/>
    <property type="project" value="UniProtKB-ARBA"/>
</dbReference>
<keyword evidence="7" id="KW-0812">Transmembrane</keyword>
<keyword evidence="6" id="KW-0547">Nucleotide-binding</keyword>
<dbReference type="eggNOG" id="KOG0743">
    <property type="taxonomic scope" value="Eukaryota"/>
</dbReference>
<dbReference type="InterPro" id="IPR058017">
    <property type="entry name" value="At3g28540-like_C"/>
</dbReference>
<reference evidence="9 10" key="1">
    <citation type="journal article" date="2013" name="Proc. Natl. Acad. Sci. U.S.A.">
        <title>Fine-scale variation in meiotic recombination in Mimulus inferred from population shotgun sequencing.</title>
        <authorList>
            <person name="Hellsten U."/>
            <person name="Wright K.M."/>
            <person name="Jenkins J."/>
            <person name="Shu S."/>
            <person name="Yuan Y."/>
            <person name="Wessler S.R."/>
            <person name="Schmutz J."/>
            <person name="Willis J.H."/>
            <person name="Rokhsar D.S."/>
        </authorList>
    </citation>
    <scope>NUCLEOTIDE SEQUENCE [LARGE SCALE GENOMIC DNA]</scope>
    <source>
        <strain evidence="10">cv. DUN x IM62</strain>
    </source>
</reference>
<name>A0A022QUB4_ERYGU</name>
<dbReference type="Pfam" id="PF14363">
    <property type="entry name" value="AAA_assoc"/>
    <property type="match status" value="1"/>
</dbReference>
<dbReference type="STRING" id="4155.A0A022QUB4"/>
<evidence type="ECO:0000256" key="1">
    <source>
        <dbReference type="ARBA" id="ARBA00001946"/>
    </source>
</evidence>
<proteinExistence type="inferred from homology"/>
<dbReference type="PhylomeDB" id="A0A022QUB4"/>
<dbReference type="Proteomes" id="UP000030748">
    <property type="component" value="Unassembled WGS sequence"/>
</dbReference>
<keyword evidence="7" id="KW-1133">Transmembrane helix</keyword>
<comment type="similarity">
    <text evidence="2">Belongs to the AAA ATPase family. BCS1 subfamily.</text>
</comment>
<dbReference type="SMART" id="SM00382">
    <property type="entry name" value="AAA"/>
    <property type="match status" value="1"/>
</dbReference>
<keyword evidence="7" id="KW-0472">Membrane</keyword>
<dbReference type="GO" id="GO:0005524">
    <property type="term" value="F:ATP binding"/>
    <property type="evidence" value="ECO:0007669"/>
    <property type="project" value="UniProtKB-KW"/>
</dbReference>
<evidence type="ECO:0000313" key="9">
    <source>
        <dbReference type="EMBL" id="EYU31184.1"/>
    </source>
</evidence>
<evidence type="ECO:0000256" key="6">
    <source>
        <dbReference type="RuleBase" id="RU003651"/>
    </source>
</evidence>
<dbReference type="OrthoDB" id="10251412at2759"/>
<dbReference type="InterPro" id="IPR027417">
    <property type="entry name" value="P-loop_NTPase"/>
</dbReference>
<feature type="domain" description="AAA+ ATPase" evidence="8">
    <location>
        <begin position="259"/>
        <end position="401"/>
    </location>
</feature>
<feature type="transmembrane region" description="Helical" evidence="7">
    <location>
        <begin position="12"/>
        <end position="32"/>
    </location>
</feature>
<evidence type="ECO:0000259" key="8">
    <source>
        <dbReference type="SMART" id="SM00382"/>
    </source>
</evidence>
<dbReference type="Pfam" id="PF00004">
    <property type="entry name" value="AAA"/>
    <property type="match status" value="1"/>
</dbReference>
<dbReference type="GO" id="GO:0016887">
    <property type="term" value="F:ATP hydrolysis activity"/>
    <property type="evidence" value="ECO:0007669"/>
    <property type="project" value="InterPro"/>
</dbReference>
<dbReference type="Gene3D" id="6.10.280.40">
    <property type="match status" value="1"/>
</dbReference>
<dbReference type="PROSITE" id="PS00674">
    <property type="entry name" value="AAA"/>
    <property type="match status" value="1"/>
</dbReference>
<dbReference type="Gene3D" id="3.40.50.300">
    <property type="entry name" value="P-loop containing nucleotide triphosphate hydrolases"/>
    <property type="match status" value="1"/>
</dbReference>